<gene>
    <name evidence="2" type="ORF">D3P06_17550</name>
</gene>
<dbReference type="EMBL" id="QZEV01000156">
    <property type="protein sequence ID" value="RJK96614.1"/>
    <property type="molecule type" value="Genomic_DNA"/>
</dbReference>
<dbReference type="OrthoDB" id="8405841at2"/>
<proteinExistence type="predicted"/>
<keyword evidence="1" id="KW-0472">Membrane</keyword>
<evidence type="ECO:0000313" key="2">
    <source>
        <dbReference type="EMBL" id="RJK96614.1"/>
    </source>
</evidence>
<name>A0A418ZQ95_9RHOB</name>
<keyword evidence="3" id="KW-1185">Reference proteome</keyword>
<reference evidence="2 3" key="1">
    <citation type="submission" date="2018-09" db="EMBL/GenBank/DDBJ databases">
        <title>Paracoccus onubensis nov. sp. a moderate halophilic bacterium isolated from Gruta de las Maravillas (Aracena, Spain).</title>
        <authorList>
            <person name="Jurado V."/>
            <person name="Gutierrez-Patricio S."/>
            <person name="Gonzalez-Pimentel J.L."/>
            <person name="Laiz L."/>
            <person name="Saiz-Jimenez C."/>
        </authorList>
    </citation>
    <scope>NUCLEOTIDE SEQUENCE [LARGE SCALE GENOMIC DNA]</scope>
    <source>
        <strain evidence="2 3">DSM 19484</strain>
    </source>
</reference>
<dbReference type="RefSeq" id="WP_119887755.1">
    <property type="nucleotide sequence ID" value="NZ_CP067169.1"/>
</dbReference>
<evidence type="ECO:0000256" key="1">
    <source>
        <dbReference type="SAM" id="Phobius"/>
    </source>
</evidence>
<sequence length="128" mass="14106">MRADVQAMYAAMGRAFAGVWAEIGILTLADGRQIRLHMIYRPGRQVFSVDGDSEYSWSAPTISFRRDQLIFAGLRDLEGELVGATFVKDGKALGLDDIRDDETAMVSAKVADRASTERIHISRSPLTS</sequence>
<feature type="transmembrane region" description="Helical" evidence="1">
    <location>
        <begin position="6"/>
        <end position="29"/>
    </location>
</feature>
<protein>
    <submittedName>
        <fullName evidence="2">Uncharacterized protein</fullName>
    </submittedName>
</protein>
<keyword evidence="1" id="KW-0812">Transmembrane</keyword>
<dbReference type="Proteomes" id="UP000285530">
    <property type="component" value="Unassembled WGS sequence"/>
</dbReference>
<organism evidence="2 3">
    <name type="scientific">Paracoccus aestuarii</name>
    <dbReference type="NCBI Taxonomy" id="453842"/>
    <lineage>
        <taxon>Bacteria</taxon>
        <taxon>Pseudomonadati</taxon>
        <taxon>Pseudomonadota</taxon>
        <taxon>Alphaproteobacteria</taxon>
        <taxon>Rhodobacterales</taxon>
        <taxon>Paracoccaceae</taxon>
        <taxon>Paracoccus</taxon>
    </lineage>
</organism>
<comment type="caution">
    <text evidence="2">The sequence shown here is derived from an EMBL/GenBank/DDBJ whole genome shotgun (WGS) entry which is preliminary data.</text>
</comment>
<accession>A0A418ZQ95</accession>
<evidence type="ECO:0000313" key="3">
    <source>
        <dbReference type="Proteomes" id="UP000285530"/>
    </source>
</evidence>
<dbReference type="AlphaFoldDB" id="A0A418ZQ95"/>
<keyword evidence="1" id="KW-1133">Transmembrane helix</keyword>